<evidence type="ECO:0000313" key="1">
    <source>
        <dbReference type="EMBL" id="WTZ13926.1"/>
    </source>
</evidence>
<name>A0AAU3I9N8_9ACTN</name>
<organism evidence="1">
    <name type="scientific">Streptomyces sp. NBC_01393</name>
    <dbReference type="NCBI Taxonomy" id="2903851"/>
    <lineage>
        <taxon>Bacteria</taxon>
        <taxon>Bacillati</taxon>
        <taxon>Actinomycetota</taxon>
        <taxon>Actinomycetes</taxon>
        <taxon>Kitasatosporales</taxon>
        <taxon>Streptomycetaceae</taxon>
        <taxon>Streptomyces</taxon>
    </lineage>
</organism>
<dbReference type="AlphaFoldDB" id="A0AAU3I9N8"/>
<sequence length="137" mass="15119">MLLATSSAPDGRALPMLTLECETAGAGLADLRRRTGWPAWDARTLSDLDADWRLRVDIATRSLECIVRVQPDGWDEEPHLWDASETVPLPESFWDLLDRTQHVLVAGPVTDAENVSEVQRAADAGELLAVVARVSFR</sequence>
<proteinExistence type="predicted"/>
<dbReference type="EMBL" id="CP109546">
    <property type="protein sequence ID" value="WTZ13926.1"/>
    <property type="molecule type" value="Genomic_DNA"/>
</dbReference>
<accession>A0AAU3I9N8</accession>
<gene>
    <name evidence="1" type="ORF">OG699_41775</name>
</gene>
<reference evidence="1" key="1">
    <citation type="submission" date="2022-10" db="EMBL/GenBank/DDBJ databases">
        <title>The complete genomes of actinobacterial strains from the NBC collection.</title>
        <authorList>
            <person name="Joergensen T.S."/>
            <person name="Alvarez Arevalo M."/>
            <person name="Sterndorff E.B."/>
            <person name="Faurdal D."/>
            <person name="Vuksanovic O."/>
            <person name="Mourched A.-S."/>
            <person name="Charusanti P."/>
            <person name="Shaw S."/>
            <person name="Blin K."/>
            <person name="Weber T."/>
        </authorList>
    </citation>
    <scope>NUCLEOTIDE SEQUENCE</scope>
    <source>
        <strain evidence="1">NBC_01393</strain>
    </source>
</reference>
<protein>
    <submittedName>
        <fullName evidence="1">Uncharacterized protein</fullName>
    </submittedName>
</protein>